<gene>
    <name evidence="2" type="ORF">jhhlp_000769</name>
</gene>
<comment type="caution">
    <text evidence="2">The sequence shown here is derived from an EMBL/GenBank/DDBJ whole genome shotgun (WGS) entry which is preliminary data.</text>
</comment>
<sequence length="119" mass="13180">MASCSQSSKKWMYLVNHVFLPPKLPHEDDTNDAFDRFLVDEVSAALDRFNDTQDSTQTFGAIDNVIEAISNLSTVHDFDINDGDITVSNAALERALRLLVENGTYLPNAPAKTSTGVRY</sequence>
<evidence type="ECO:0000313" key="2">
    <source>
        <dbReference type="EMBL" id="PKS12561.1"/>
    </source>
</evidence>
<organism evidence="2 3">
    <name type="scientific">Lomentospora prolificans</name>
    <dbReference type="NCBI Taxonomy" id="41688"/>
    <lineage>
        <taxon>Eukaryota</taxon>
        <taxon>Fungi</taxon>
        <taxon>Dikarya</taxon>
        <taxon>Ascomycota</taxon>
        <taxon>Pezizomycotina</taxon>
        <taxon>Sordariomycetes</taxon>
        <taxon>Hypocreomycetidae</taxon>
        <taxon>Microascales</taxon>
        <taxon>Microascaceae</taxon>
        <taxon>Lomentospora</taxon>
    </lineage>
</organism>
<dbReference type="OrthoDB" id="5078988at2759"/>
<accession>A0A2N3NJH7</accession>
<dbReference type="InParanoid" id="A0A2N3NJH7"/>
<feature type="domain" description="DUF6606" evidence="1">
    <location>
        <begin position="14"/>
        <end position="105"/>
    </location>
</feature>
<dbReference type="AlphaFoldDB" id="A0A2N3NJH7"/>
<reference evidence="2 3" key="1">
    <citation type="journal article" date="2017" name="G3 (Bethesda)">
        <title>First Draft Genome Sequence of the Pathogenic Fungus Lomentospora prolificans (Formerly Scedosporium prolificans).</title>
        <authorList>
            <person name="Luo R."/>
            <person name="Zimin A."/>
            <person name="Workman R."/>
            <person name="Fan Y."/>
            <person name="Pertea G."/>
            <person name="Grossman N."/>
            <person name="Wear M.P."/>
            <person name="Jia B."/>
            <person name="Miller H."/>
            <person name="Casadevall A."/>
            <person name="Timp W."/>
            <person name="Zhang S.X."/>
            <person name="Salzberg S.L."/>
        </authorList>
    </citation>
    <scope>NUCLEOTIDE SEQUENCE [LARGE SCALE GENOMIC DNA]</scope>
    <source>
        <strain evidence="2 3">JHH-5317</strain>
    </source>
</reference>
<dbReference type="InterPro" id="IPR046541">
    <property type="entry name" value="DUF6606"/>
</dbReference>
<evidence type="ECO:0000259" key="1">
    <source>
        <dbReference type="Pfam" id="PF20255"/>
    </source>
</evidence>
<evidence type="ECO:0000313" key="3">
    <source>
        <dbReference type="Proteomes" id="UP000233524"/>
    </source>
</evidence>
<name>A0A2N3NJH7_9PEZI</name>
<dbReference type="EMBL" id="NLAX01000003">
    <property type="protein sequence ID" value="PKS12561.1"/>
    <property type="molecule type" value="Genomic_DNA"/>
</dbReference>
<protein>
    <recommendedName>
        <fullName evidence="1">DUF6606 domain-containing protein</fullName>
    </recommendedName>
</protein>
<dbReference type="STRING" id="41688.A0A2N3NJH7"/>
<dbReference type="Proteomes" id="UP000233524">
    <property type="component" value="Unassembled WGS sequence"/>
</dbReference>
<dbReference type="Pfam" id="PF20255">
    <property type="entry name" value="DUF6606"/>
    <property type="match status" value="1"/>
</dbReference>
<keyword evidence="3" id="KW-1185">Reference proteome</keyword>
<dbReference type="VEuPathDB" id="FungiDB:jhhlp_000769"/>
<proteinExistence type="predicted"/>